<sequence>MISWLRNAVLFGVLGFNVLPASALYFYIDGSTPKCFFEELPKDTLVVGHYRAEDHDQQTGRYVSKDTLAIQITVDETFDDDHRIVNQKGSATGRFTFTSAESGEHRLCFWASSSQGGWFGAGHPDGVRLHLDMAIGATSEIESKDREKLGDLVQRVRDLNGRLADIRREQVFQRERESEFRDQSESTNARVVRWSIVQIVVLGVTCAWQLSHLRSFFIKQKLT</sequence>
<keyword evidence="11" id="KW-1185">Reference proteome</keyword>
<evidence type="ECO:0000313" key="10">
    <source>
        <dbReference type="EMBL" id="RPA87271.1"/>
    </source>
</evidence>
<dbReference type="EMBL" id="ML119647">
    <property type="protein sequence ID" value="RPA87271.1"/>
    <property type="molecule type" value="Genomic_DNA"/>
</dbReference>
<dbReference type="GO" id="GO:0016020">
    <property type="term" value="C:membrane"/>
    <property type="evidence" value="ECO:0007669"/>
    <property type="project" value="UniProtKB-SubCell"/>
</dbReference>
<comment type="subcellular location">
    <subcellularLocation>
        <location evidence="1 7">Membrane</location>
        <topology evidence="1 7">Single-pass type I membrane protein</topology>
    </subcellularLocation>
</comment>
<feature type="signal peptide" evidence="8">
    <location>
        <begin position="1"/>
        <end position="23"/>
    </location>
</feature>
<proteinExistence type="inferred from homology"/>
<dbReference type="InterPro" id="IPR009038">
    <property type="entry name" value="GOLD_dom"/>
</dbReference>
<keyword evidence="5" id="KW-1133">Transmembrane helix</keyword>
<feature type="domain" description="GOLD" evidence="9">
    <location>
        <begin position="33"/>
        <end position="133"/>
    </location>
</feature>
<keyword evidence="6" id="KW-0472">Membrane</keyword>
<dbReference type="Pfam" id="PF01105">
    <property type="entry name" value="EMP24_GP25L"/>
    <property type="match status" value="1"/>
</dbReference>
<dbReference type="PROSITE" id="PS50866">
    <property type="entry name" value="GOLD"/>
    <property type="match status" value="1"/>
</dbReference>
<keyword evidence="4 8" id="KW-0732">Signal</keyword>
<accession>A0A3N4ISR1</accession>
<evidence type="ECO:0000256" key="5">
    <source>
        <dbReference type="ARBA" id="ARBA00022989"/>
    </source>
</evidence>
<protein>
    <recommendedName>
        <fullName evidence="9">GOLD domain-containing protein</fullName>
    </recommendedName>
</protein>
<organism evidence="10 11">
    <name type="scientific">Ascobolus immersus RN42</name>
    <dbReference type="NCBI Taxonomy" id="1160509"/>
    <lineage>
        <taxon>Eukaryota</taxon>
        <taxon>Fungi</taxon>
        <taxon>Dikarya</taxon>
        <taxon>Ascomycota</taxon>
        <taxon>Pezizomycotina</taxon>
        <taxon>Pezizomycetes</taxon>
        <taxon>Pezizales</taxon>
        <taxon>Ascobolaceae</taxon>
        <taxon>Ascobolus</taxon>
    </lineage>
</organism>
<comment type="similarity">
    <text evidence="2 7">Belongs to the EMP24/GP25L family.</text>
</comment>
<dbReference type="SMART" id="SM01190">
    <property type="entry name" value="EMP24_GP25L"/>
    <property type="match status" value="1"/>
</dbReference>
<reference evidence="10 11" key="1">
    <citation type="journal article" date="2018" name="Nat. Ecol. Evol.">
        <title>Pezizomycetes genomes reveal the molecular basis of ectomycorrhizal truffle lifestyle.</title>
        <authorList>
            <person name="Murat C."/>
            <person name="Payen T."/>
            <person name="Noel B."/>
            <person name="Kuo A."/>
            <person name="Morin E."/>
            <person name="Chen J."/>
            <person name="Kohler A."/>
            <person name="Krizsan K."/>
            <person name="Balestrini R."/>
            <person name="Da Silva C."/>
            <person name="Montanini B."/>
            <person name="Hainaut M."/>
            <person name="Levati E."/>
            <person name="Barry K.W."/>
            <person name="Belfiori B."/>
            <person name="Cichocki N."/>
            <person name="Clum A."/>
            <person name="Dockter R.B."/>
            <person name="Fauchery L."/>
            <person name="Guy J."/>
            <person name="Iotti M."/>
            <person name="Le Tacon F."/>
            <person name="Lindquist E.A."/>
            <person name="Lipzen A."/>
            <person name="Malagnac F."/>
            <person name="Mello A."/>
            <person name="Molinier V."/>
            <person name="Miyauchi S."/>
            <person name="Poulain J."/>
            <person name="Riccioni C."/>
            <person name="Rubini A."/>
            <person name="Sitrit Y."/>
            <person name="Splivallo R."/>
            <person name="Traeger S."/>
            <person name="Wang M."/>
            <person name="Zifcakova L."/>
            <person name="Wipf D."/>
            <person name="Zambonelli A."/>
            <person name="Paolocci F."/>
            <person name="Nowrousian M."/>
            <person name="Ottonello S."/>
            <person name="Baldrian P."/>
            <person name="Spatafora J.W."/>
            <person name="Henrissat B."/>
            <person name="Nagy L.G."/>
            <person name="Aury J.M."/>
            <person name="Wincker P."/>
            <person name="Grigoriev I.V."/>
            <person name="Bonfante P."/>
            <person name="Martin F.M."/>
        </authorList>
    </citation>
    <scope>NUCLEOTIDE SEQUENCE [LARGE SCALE GENOMIC DNA]</scope>
    <source>
        <strain evidence="10 11">RN42</strain>
    </source>
</reference>
<evidence type="ECO:0000259" key="9">
    <source>
        <dbReference type="PROSITE" id="PS50866"/>
    </source>
</evidence>
<evidence type="ECO:0000313" key="11">
    <source>
        <dbReference type="Proteomes" id="UP000275078"/>
    </source>
</evidence>
<evidence type="ECO:0000256" key="4">
    <source>
        <dbReference type="ARBA" id="ARBA00022729"/>
    </source>
</evidence>
<dbReference type="Proteomes" id="UP000275078">
    <property type="component" value="Unassembled WGS sequence"/>
</dbReference>
<evidence type="ECO:0000256" key="6">
    <source>
        <dbReference type="ARBA" id="ARBA00023136"/>
    </source>
</evidence>
<evidence type="ECO:0000256" key="3">
    <source>
        <dbReference type="ARBA" id="ARBA00022692"/>
    </source>
</evidence>
<dbReference type="PANTHER" id="PTHR22811">
    <property type="entry name" value="TRANSMEMBRANE EMP24 DOMAIN-CONTAINING PROTEIN"/>
    <property type="match status" value="1"/>
</dbReference>
<dbReference type="OrthoDB" id="3427at2759"/>
<gene>
    <name evidence="10" type="ORF">BJ508DRAFT_410784</name>
</gene>
<evidence type="ECO:0000256" key="1">
    <source>
        <dbReference type="ARBA" id="ARBA00004479"/>
    </source>
</evidence>
<keyword evidence="3 7" id="KW-0812">Transmembrane</keyword>
<evidence type="ECO:0000256" key="7">
    <source>
        <dbReference type="RuleBase" id="RU003827"/>
    </source>
</evidence>
<name>A0A3N4ISR1_ASCIM</name>
<feature type="chain" id="PRO_5018008959" description="GOLD domain-containing protein" evidence="8">
    <location>
        <begin position="24"/>
        <end position="223"/>
    </location>
</feature>
<evidence type="ECO:0000256" key="8">
    <source>
        <dbReference type="SAM" id="SignalP"/>
    </source>
</evidence>
<evidence type="ECO:0000256" key="2">
    <source>
        <dbReference type="ARBA" id="ARBA00007104"/>
    </source>
</evidence>
<dbReference type="AlphaFoldDB" id="A0A3N4ISR1"/>
<dbReference type="InterPro" id="IPR015720">
    <property type="entry name" value="Emp24-like"/>
</dbReference>
<dbReference type="STRING" id="1160509.A0A3N4ISR1"/>